<dbReference type="Gramene" id="RZC48832">
    <property type="protein sequence ID" value="RZC48832"/>
    <property type="gene ID" value="C5167_017250"/>
</dbReference>
<evidence type="ECO:0000256" key="8">
    <source>
        <dbReference type="ARBA" id="ARBA00023004"/>
    </source>
</evidence>
<keyword evidence="4 11" id="KW-0812">Transmembrane</keyword>
<keyword evidence="8" id="KW-0408">Iron</keyword>
<evidence type="ECO:0000256" key="7">
    <source>
        <dbReference type="ARBA" id="ARBA00023002"/>
    </source>
</evidence>
<proteinExistence type="inferred from homology"/>
<comment type="subcellular location">
    <subcellularLocation>
        <location evidence="1">Membrane</location>
    </subcellularLocation>
</comment>
<dbReference type="InterPro" id="IPR036396">
    <property type="entry name" value="Cyt_P450_sf"/>
</dbReference>
<dbReference type="PRINTS" id="PR00385">
    <property type="entry name" value="P450"/>
</dbReference>
<feature type="transmembrane region" description="Helical" evidence="11">
    <location>
        <begin position="6"/>
        <end position="26"/>
    </location>
</feature>
<keyword evidence="3" id="KW-0349">Heme</keyword>
<dbReference type="Pfam" id="PF00067">
    <property type="entry name" value="p450"/>
    <property type="match status" value="1"/>
</dbReference>
<dbReference type="OMA" id="HHEIRIA"/>
<keyword evidence="7" id="KW-0560">Oxidoreductase</keyword>
<evidence type="ECO:0000256" key="6">
    <source>
        <dbReference type="ARBA" id="ARBA00022989"/>
    </source>
</evidence>
<dbReference type="AlphaFoldDB" id="A0A4Y7IM86"/>
<dbReference type="GO" id="GO:0020037">
    <property type="term" value="F:heme binding"/>
    <property type="evidence" value="ECO:0007669"/>
    <property type="project" value="InterPro"/>
</dbReference>
<keyword evidence="6 11" id="KW-1133">Transmembrane helix</keyword>
<organism evidence="12 13">
    <name type="scientific">Papaver somniferum</name>
    <name type="common">Opium poppy</name>
    <dbReference type="NCBI Taxonomy" id="3469"/>
    <lineage>
        <taxon>Eukaryota</taxon>
        <taxon>Viridiplantae</taxon>
        <taxon>Streptophyta</taxon>
        <taxon>Embryophyta</taxon>
        <taxon>Tracheophyta</taxon>
        <taxon>Spermatophyta</taxon>
        <taxon>Magnoliopsida</taxon>
        <taxon>Ranunculales</taxon>
        <taxon>Papaveraceae</taxon>
        <taxon>Papaveroideae</taxon>
        <taxon>Papaver</taxon>
    </lineage>
</organism>
<evidence type="ECO:0000256" key="3">
    <source>
        <dbReference type="ARBA" id="ARBA00022617"/>
    </source>
</evidence>
<dbReference type="STRING" id="3469.A0A4Y7IM86"/>
<dbReference type="EMBL" id="CM010716">
    <property type="protein sequence ID" value="RZC48832.1"/>
    <property type="molecule type" value="Genomic_DNA"/>
</dbReference>
<evidence type="ECO:0000256" key="5">
    <source>
        <dbReference type="ARBA" id="ARBA00022723"/>
    </source>
</evidence>
<reference evidence="12 13" key="1">
    <citation type="journal article" date="2018" name="Science">
        <title>The opium poppy genome and morphinan production.</title>
        <authorList>
            <person name="Guo L."/>
            <person name="Winzer T."/>
            <person name="Yang X."/>
            <person name="Li Y."/>
            <person name="Ning Z."/>
            <person name="He Z."/>
            <person name="Teodor R."/>
            <person name="Lu Y."/>
            <person name="Bowser T.A."/>
            <person name="Graham I.A."/>
            <person name="Ye K."/>
        </authorList>
    </citation>
    <scope>NUCLEOTIDE SEQUENCE [LARGE SCALE GENOMIC DNA]</scope>
    <source>
        <strain evidence="13">cv. HN1</strain>
        <tissue evidence="12">Leaves</tissue>
    </source>
</reference>
<gene>
    <name evidence="12" type="ORF">C5167_017250</name>
</gene>
<dbReference type="InterPro" id="IPR001128">
    <property type="entry name" value="Cyt_P450"/>
</dbReference>
<dbReference type="InterPro" id="IPR050665">
    <property type="entry name" value="Cytochrome_P450_Monooxygen"/>
</dbReference>
<evidence type="ECO:0008006" key="14">
    <source>
        <dbReference type="Google" id="ProtNLM"/>
    </source>
</evidence>
<dbReference type="Proteomes" id="UP000316621">
    <property type="component" value="Chromosome 2"/>
</dbReference>
<evidence type="ECO:0000256" key="9">
    <source>
        <dbReference type="ARBA" id="ARBA00023033"/>
    </source>
</evidence>
<keyword evidence="10 11" id="KW-0472">Membrane</keyword>
<evidence type="ECO:0000256" key="10">
    <source>
        <dbReference type="ARBA" id="ARBA00023136"/>
    </source>
</evidence>
<dbReference type="GO" id="GO:0004497">
    <property type="term" value="F:monooxygenase activity"/>
    <property type="evidence" value="ECO:0007669"/>
    <property type="project" value="UniProtKB-KW"/>
</dbReference>
<keyword evidence="9" id="KW-0503">Monooxygenase</keyword>
<dbReference type="InterPro" id="IPR002401">
    <property type="entry name" value="Cyt_P450_E_grp-I"/>
</dbReference>
<dbReference type="PRINTS" id="PR00463">
    <property type="entry name" value="EP450I"/>
</dbReference>
<dbReference type="GO" id="GO:0016020">
    <property type="term" value="C:membrane"/>
    <property type="evidence" value="ECO:0007669"/>
    <property type="project" value="UniProtKB-SubCell"/>
</dbReference>
<evidence type="ECO:0000256" key="4">
    <source>
        <dbReference type="ARBA" id="ARBA00022692"/>
    </source>
</evidence>
<dbReference type="Gene3D" id="1.10.630.10">
    <property type="entry name" value="Cytochrome P450"/>
    <property type="match status" value="1"/>
</dbReference>
<keyword evidence="5" id="KW-0479">Metal-binding</keyword>
<dbReference type="GO" id="GO:0005506">
    <property type="term" value="F:iron ion binding"/>
    <property type="evidence" value="ECO:0007669"/>
    <property type="project" value="InterPro"/>
</dbReference>
<protein>
    <recommendedName>
        <fullName evidence="14">Cytochrome P450</fullName>
    </recommendedName>
</protein>
<accession>A0A4Y7IM86</accession>
<sequence length="472" mass="54154">MEKMGYLRLVSLVLTLVLVSTLWKLFKLLIWRPYVVIRFFEKQGIRGPPYSVLSGSLPEIKKLKKEARNMVLDLNSHDIIPKVLPYYLKWTSEYGKPFLYWYGTDPRICITDPELAKQVLSNKFGFYTKPRINPTAVAMIGKGLALVTGMDWVKHRRVVNPAFNTDKLKAMTRRMAACTLSTLEGWEHLCSKDHFKEIDIRREFQILTGDIIAHTAFGSSYLEGKAVFETQRELQPYVLASATDVYIPGRQYIPTWSNRQTWKLDSKIRTTVRSIVESRLRKGEESGYGDDLLGLLMGVSETASHKQADLKLNMHEIVEECKTFYFAGHETTSNLLTWTVYLLSLHPEWQKRLREEVLKECGSEVPDAEKLNRLKLVNMVILEVLRLYCPVISLVRVASEDMKLGKLMIPKDTMVTIPLAMIHRSKMQWGEDANEFNPWRFSQGVSKAAKHPNALLAFSVEVLEPALGKILQ</sequence>
<name>A0A4Y7IM86_PAPSO</name>
<evidence type="ECO:0000256" key="11">
    <source>
        <dbReference type="SAM" id="Phobius"/>
    </source>
</evidence>
<evidence type="ECO:0000313" key="12">
    <source>
        <dbReference type="EMBL" id="RZC48832.1"/>
    </source>
</evidence>
<dbReference type="GO" id="GO:0016705">
    <property type="term" value="F:oxidoreductase activity, acting on paired donors, with incorporation or reduction of molecular oxygen"/>
    <property type="evidence" value="ECO:0007669"/>
    <property type="project" value="InterPro"/>
</dbReference>
<dbReference type="PANTHER" id="PTHR24282">
    <property type="entry name" value="CYTOCHROME P450 FAMILY MEMBER"/>
    <property type="match status" value="1"/>
</dbReference>
<evidence type="ECO:0000256" key="1">
    <source>
        <dbReference type="ARBA" id="ARBA00004370"/>
    </source>
</evidence>
<dbReference type="PANTHER" id="PTHR24282:SF135">
    <property type="entry name" value="CYTOCHROME P450 709B2"/>
    <property type="match status" value="1"/>
</dbReference>
<comment type="similarity">
    <text evidence="2">Belongs to the cytochrome P450 family.</text>
</comment>
<evidence type="ECO:0000313" key="13">
    <source>
        <dbReference type="Proteomes" id="UP000316621"/>
    </source>
</evidence>
<evidence type="ECO:0000256" key="2">
    <source>
        <dbReference type="ARBA" id="ARBA00010617"/>
    </source>
</evidence>
<keyword evidence="13" id="KW-1185">Reference proteome</keyword>
<dbReference type="GO" id="GO:0033075">
    <property type="term" value="P:isoquinoline alkaloid biosynthetic process"/>
    <property type="evidence" value="ECO:0007669"/>
    <property type="project" value="UniProtKB-ARBA"/>
</dbReference>
<dbReference type="SUPFAM" id="SSF48264">
    <property type="entry name" value="Cytochrome P450"/>
    <property type="match status" value="1"/>
</dbReference>